<protein>
    <submittedName>
        <fullName evidence="2">Uncharacterized protein</fullName>
    </submittedName>
</protein>
<feature type="non-terminal residue" evidence="2">
    <location>
        <position position="191"/>
    </location>
</feature>
<organism evidence="2">
    <name type="scientific">uncultured bacterium Contig1532b</name>
    <dbReference type="NCBI Taxonomy" id="1393450"/>
    <lineage>
        <taxon>Bacteria</taxon>
        <taxon>environmental samples</taxon>
    </lineage>
</organism>
<keyword evidence="1" id="KW-0812">Transmembrane</keyword>
<proteinExistence type="predicted"/>
<keyword evidence="1" id="KW-0472">Membrane</keyword>
<feature type="transmembrane region" description="Helical" evidence="1">
    <location>
        <begin position="43"/>
        <end position="61"/>
    </location>
</feature>
<evidence type="ECO:0000313" key="2">
    <source>
        <dbReference type="EMBL" id="AHF23690.1"/>
    </source>
</evidence>
<feature type="transmembrane region" description="Helical" evidence="1">
    <location>
        <begin position="68"/>
        <end position="87"/>
    </location>
</feature>
<dbReference type="EMBL" id="KC246771">
    <property type="protein sequence ID" value="AHF23690.1"/>
    <property type="molecule type" value="Genomic_DNA"/>
</dbReference>
<sequence length="191" mass="21417">MRRDYFTVVFLACVAGALAFIWANPVYFTYGTVVPRAFSLLEIMMSAFYTVFFLFIIPLVTSYYRRTWVCIGLAFYGVMAYLPLIFLPRLEGVEEADSLVKLGMAYLFHGMYDLVNAPFAGMSTIVGDKAASHLACWIMPIAILVPLLVKYARFCRQAYITEKLAPSTPSNPVFTTRDAKVEPEVIGTVIS</sequence>
<name>W0FL37_9BACT</name>
<keyword evidence="1" id="KW-1133">Transmembrane helix</keyword>
<evidence type="ECO:0000256" key="1">
    <source>
        <dbReference type="SAM" id="Phobius"/>
    </source>
</evidence>
<accession>W0FL37</accession>
<reference evidence="2" key="1">
    <citation type="journal article" date="2013" name="PLoS ONE">
        <title>Metagenomic insights into the carbohydrate-active enzymes carried by the microorganisms adhering to solid digesta in the rumen of cows.</title>
        <authorList>
            <person name="Wang L."/>
            <person name="Hatem A."/>
            <person name="Catalyurek U.V."/>
            <person name="Morrison M."/>
            <person name="Yu Z."/>
        </authorList>
    </citation>
    <scope>NUCLEOTIDE SEQUENCE</scope>
</reference>
<feature type="transmembrane region" description="Helical" evidence="1">
    <location>
        <begin position="130"/>
        <end position="149"/>
    </location>
</feature>
<dbReference type="AlphaFoldDB" id="W0FL37"/>